<proteinExistence type="predicted"/>
<feature type="compositionally biased region" description="Basic residues" evidence="1">
    <location>
        <begin position="277"/>
        <end position="292"/>
    </location>
</feature>
<accession>A0AB34IF10</accession>
<feature type="region of interest" description="Disordered" evidence="1">
    <location>
        <begin position="197"/>
        <end position="221"/>
    </location>
</feature>
<feature type="compositionally biased region" description="Polar residues" evidence="1">
    <location>
        <begin position="263"/>
        <end position="276"/>
    </location>
</feature>
<reference evidence="2 3" key="1">
    <citation type="journal article" date="2024" name="Science">
        <title>Giant polyketide synthase enzymes in the biosynthesis of giant marine polyether toxins.</title>
        <authorList>
            <person name="Fallon T.R."/>
            <person name="Shende V.V."/>
            <person name="Wierzbicki I.H."/>
            <person name="Pendleton A.L."/>
            <person name="Watervoot N.F."/>
            <person name="Auber R.P."/>
            <person name="Gonzalez D.J."/>
            <person name="Wisecaver J.H."/>
            <person name="Moore B.S."/>
        </authorList>
    </citation>
    <scope>NUCLEOTIDE SEQUENCE [LARGE SCALE GENOMIC DNA]</scope>
    <source>
        <strain evidence="2 3">12B1</strain>
    </source>
</reference>
<feature type="compositionally biased region" description="Basic and acidic residues" evidence="1">
    <location>
        <begin position="306"/>
        <end position="320"/>
    </location>
</feature>
<sequence length="443" mass="48623">MAPQALSPAVHLHPVPAQAVRFQPVEPADTSVVHATSAIEAAMDSMIVSFIAELRSVSISSRERTAVLKVLEPCYEAALKEVRSFVKGIASSLAELRGLLQHERETYASKEKILQERINYKESQLRARLTTSQTTSAMLQKQHELQMTSVQSRIAAARAASPDSQVETPAEKENLSATVFTLQRELQHAKDELSRLHARQTNDSRAPKNQHQQYEARRLRDETSRLQQEIAALKVKLAEQEEIQTEDKRTIVSLREEVSLLRNSEAANHAQSSSKQSRGKHREAAPRARKAKLGQEQVSSVSSQDALHEEAPIFQHREDDVQGAGSSTASHDRLGEEEAIVLSKGGVASLSTSRNVFAPTAYLRKGGTRRNSQPRCPSGGSTSLPSIHLDNHVDIDTALGDTNKREPKLDTYSKSGRCLPTGIATNSISMKVINVGTQSSVSL</sequence>
<protein>
    <submittedName>
        <fullName evidence="2">Uncharacterized protein</fullName>
    </submittedName>
</protein>
<evidence type="ECO:0000313" key="2">
    <source>
        <dbReference type="EMBL" id="KAL1496377.1"/>
    </source>
</evidence>
<feature type="compositionally biased region" description="Basic and acidic residues" evidence="1">
    <location>
        <begin position="197"/>
        <end position="206"/>
    </location>
</feature>
<dbReference type="EMBL" id="JBGBPQ010000029">
    <property type="protein sequence ID" value="KAL1496377.1"/>
    <property type="molecule type" value="Genomic_DNA"/>
</dbReference>
<gene>
    <name evidence="2" type="ORF">AB1Y20_016332</name>
</gene>
<feature type="region of interest" description="Disordered" evidence="1">
    <location>
        <begin position="263"/>
        <end position="334"/>
    </location>
</feature>
<feature type="compositionally biased region" description="Polar residues" evidence="1">
    <location>
        <begin position="369"/>
        <end position="385"/>
    </location>
</feature>
<comment type="caution">
    <text evidence="2">The sequence shown here is derived from an EMBL/GenBank/DDBJ whole genome shotgun (WGS) entry which is preliminary data.</text>
</comment>
<dbReference type="AlphaFoldDB" id="A0AB34IF10"/>
<evidence type="ECO:0000256" key="1">
    <source>
        <dbReference type="SAM" id="MobiDB-lite"/>
    </source>
</evidence>
<feature type="region of interest" description="Disordered" evidence="1">
    <location>
        <begin position="365"/>
        <end position="388"/>
    </location>
</feature>
<keyword evidence="3" id="KW-1185">Reference proteome</keyword>
<feature type="compositionally biased region" description="Polar residues" evidence="1">
    <location>
        <begin position="296"/>
        <end position="305"/>
    </location>
</feature>
<evidence type="ECO:0000313" key="3">
    <source>
        <dbReference type="Proteomes" id="UP001515480"/>
    </source>
</evidence>
<organism evidence="2 3">
    <name type="scientific">Prymnesium parvum</name>
    <name type="common">Toxic golden alga</name>
    <dbReference type="NCBI Taxonomy" id="97485"/>
    <lineage>
        <taxon>Eukaryota</taxon>
        <taxon>Haptista</taxon>
        <taxon>Haptophyta</taxon>
        <taxon>Prymnesiophyceae</taxon>
        <taxon>Prymnesiales</taxon>
        <taxon>Prymnesiaceae</taxon>
        <taxon>Prymnesium</taxon>
    </lineage>
</organism>
<dbReference type="Proteomes" id="UP001515480">
    <property type="component" value="Unassembled WGS sequence"/>
</dbReference>
<name>A0AB34IF10_PRYPA</name>